<dbReference type="EMBL" id="CP054142">
    <property type="protein sequence ID" value="QTQ14890.1"/>
    <property type="molecule type" value="Genomic_DNA"/>
</dbReference>
<dbReference type="Proteomes" id="UP000671908">
    <property type="component" value="Chromosome"/>
</dbReference>
<dbReference type="EC" id="3.2.1.31" evidence="2"/>
<dbReference type="InterPro" id="IPR017853">
    <property type="entry name" value="GH"/>
</dbReference>
<dbReference type="Gene3D" id="3.20.20.80">
    <property type="entry name" value="Glycosidases"/>
    <property type="match status" value="1"/>
</dbReference>
<reference evidence="9 10" key="1">
    <citation type="journal article" date="2021" name="Microbiol. Resour. Announc.">
        <title>Complete Genome Sequences of Three Human Oral Treponema parvum Isolates.</title>
        <authorList>
            <person name="Zeng H."/>
            <person name="Watt R.M."/>
        </authorList>
    </citation>
    <scope>NUCLEOTIDE SEQUENCE [LARGE SCALE GENOMIC DNA]</scope>
    <source>
        <strain evidence="9 10">ATCC 700770</strain>
    </source>
</reference>
<dbReference type="InterPro" id="IPR023232">
    <property type="entry name" value="Glyco_hydro_2_AS"/>
</dbReference>
<dbReference type="Gene3D" id="2.60.120.260">
    <property type="entry name" value="Galactose-binding domain-like"/>
    <property type="match status" value="1"/>
</dbReference>
<dbReference type="InterPro" id="IPR006101">
    <property type="entry name" value="Glyco_hydro_2"/>
</dbReference>
<dbReference type="AlphaFoldDB" id="A0A975F5U4"/>
<dbReference type="InterPro" id="IPR006103">
    <property type="entry name" value="Glyco_hydro_2_cat"/>
</dbReference>
<evidence type="ECO:0000256" key="5">
    <source>
        <dbReference type="ARBA" id="ARBA00023295"/>
    </source>
</evidence>
<dbReference type="SUPFAM" id="SSF51445">
    <property type="entry name" value="(Trans)glycosidases"/>
    <property type="match status" value="1"/>
</dbReference>
<sequence>MEKKSGNFESSIHEKDYRSKFLPFVKTAKDALCIDGRDLESLNGEWNFTADPYESALRGQWYEEKRFSEDGRELPCDFDFQVWPLIDVPSCWNMTSPELFYYEGMGVYYREFTYAEKKAGERTFIQFEGAQYRTYVFLNNKPVALHDGGSTPFTVETTGLLQRFNKIMVFVDAARDDSRVPMSNTDWFNYGGLYRDVYFVRTPKVLIKDWFVRLVPGSGYKKIALDFQIDGAKTGKAVFCIPELDIKKEVSVSNGKGSLEISASPELWSPENPKLYDVSLSFDDDEISDKIGFREIKVEKMKVYLNGKARYLKGVCVHEDHETLGKTTNDDEIRATIQNLKDMNGVFLRLAHYPHTRRFAKIADETGVMLWEEVPVYWAIDFTNPATYKDAENQLTELIVRDKNRASVIIWSVGNENADTDDRLKFMSDLARTAKRLDNTRLVSAACLVNHVKMRLEDRLMDELDIIGNNEYYGWYEPNFDDLITVLNNTKLTKPVVITEFGAGAKYGNHGTADTMWTEEYQEELYKKQFETMKKIPFIQGTTPWIFYDFRAVRRQNRYQQGFNRKGLIDADHKRRKLAFKVVADYYAELD</sequence>
<dbReference type="KEGG" id="tpav:HRQ91_10715"/>
<dbReference type="InterPro" id="IPR036156">
    <property type="entry name" value="Beta-gal/glucu_dom_sf"/>
</dbReference>
<dbReference type="Pfam" id="PF02837">
    <property type="entry name" value="Glyco_hydro_2_N"/>
    <property type="match status" value="1"/>
</dbReference>
<dbReference type="Pfam" id="PF02836">
    <property type="entry name" value="Glyco_hydro_2_C"/>
    <property type="match status" value="1"/>
</dbReference>
<dbReference type="SUPFAM" id="SSF49303">
    <property type="entry name" value="beta-Galactosidase/glucuronidase domain"/>
    <property type="match status" value="1"/>
</dbReference>
<dbReference type="GO" id="GO:0019391">
    <property type="term" value="P:glucuronoside catabolic process"/>
    <property type="evidence" value="ECO:0007669"/>
    <property type="project" value="TreeGrafter"/>
</dbReference>
<evidence type="ECO:0000313" key="10">
    <source>
        <dbReference type="Proteomes" id="UP000671908"/>
    </source>
</evidence>
<dbReference type="RefSeq" id="WP_210119530.1">
    <property type="nucleotide sequence ID" value="NZ_CP054142.1"/>
</dbReference>
<evidence type="ECO:0000259" key="7">
    <source>
        <dbReference type="Pfam" id="PF02836"/>
    </source>
</evidence>
<name>A0A975F5U4_9SPIR</name>
<evidence type="ECO:0000256" key="2">
    <source>
        <dbReference type="ARBA" id="ARBA00012761"/>
    </source>
</evidence>
<comment type="similarity">
    <text evidence="1">Belongs to the glycosyl hydrolase 2 family.</text>
</comment>
<protein>
    <recommendedName>
        <fullName evidence="3">Beta-glucuronidase</fullName>
        <ecNumber evidence="2">3.2.1.31</ecNumber>
    </recommendedName>
</protein>
<keyword evidence="10" id="KW-1185">Reference proteome</keyword>
<keyword evidence="5" id="KW-0326">Glycosidase</keyword>
<evidence type="ECO:0000259" key="8">
    <source>
        <dbReference type="Pfam" id="PF02837"/>
    </source>
</evidence>
<accession>A0A975F5U4</accession>
<dbReference type="GO" id="GO:0004566">
    <property type="term" value="F:beta-glucuronidase activity"/>
    <property type="evidence" value="ECO:0007669"/>
    <property type="project" value="UniProtKB-EC"/>
</dbReference>
<proteinExistence type="inferred from homology"/>
<dbReference type="InterPro" id="IPR013783">
    <property type="entry name" value="Ig-like_fold"/>
</dbReference>
<dbReference type="GO" id="GO:0030246">
    <property type="term" value="F:carbohydrate binding"/>
    <property type="evidence" value="ECO:0007669"/>
    <property type="project" value="TreeGrafter"/>
</dbReference>
<dbReference type="PROSITE" id="PS00608">
    <property type="entry name" value="GLYCOSYL_HYDROL_F2_2"/>
    <property type="match status" value="1"/>
</dbReference>
<keyword evidence="4 9" id="KW-0378">Hydrolase</keyword>
<dbReference type="PANTHER" id="PTHR10066:SF67">
    <property type="entry name" value="BETA-GLUCURONIDASE"/>
    <property type="match status" value="1"/>
</dbReference>
<feature type="domain" description="Glycosyl hydrolases family 2 sugar binding" evidence="8">
    <location>
        <begin position="39"/>
        <end position="203"/>
    </location>
</feature>
<dbReference type="InterPro" id="IPR006104">
    <property type="entry name" value="Glyco_hydro_2_N"/>
</dbReference>
<evidence type="ECO:0000256" key="4">
    <source>
        <dbReference type="ARBA" id="ARBA00022801"/>
    </source>
</evidence>
<dbReference type="GO" id="GO:0005975">
    <property type="term" value="P:carbohydrate metabolic process"/>
    <property type="evidence" value="ECO:0007669"/>
    <property type="project" value="InterPro"/>
</dbReference>
<gene>
    <name evidence="9" type="ORF">HRQ91_10715</name>
</gene>
<dbReference type="PANTHER" id="PTHR10066">
    <property type="entry name" value="BETA-GLUCURONIDASE"/>
    <property type="match status" value="1"/>
</dbReference>
<evidence type="ECO:0000313" key="9">
    <source>
        <dbReference type="EMBL" id="QTQ14890.1"/>
    </source>
</evidence>
<dbReference type="Gene3D" id="2.60.40.10">
    <property type="entry name" value="Immunoglobulins"/>
    <property type="match status" value="1"/>
</dbReference>
<evidence type="ECO:0000259" key="6">
    <source>
        <dbReference type="Pfam" id="PF00703"/>
    </source>
</evidence>
<feature type="domain" description="Glycoside hydrolase family 2 immunoglobulin-like beta-sandwich" evidence="6">
    <location>
        <begin position="244"/>
        <end position="294"/>
    </location>
</feature>
<evidence type="ECO:0000256" key="1">
    <source>
        <dbReference type="ARBA" id="ARBA00007401"/>
    </source>
</evidence>
<organism evidence="9 10">
    <name type="scientific">Treponema parvum</name>
    <dbReference type="NCBI Taxonomy" id="138851"/>
    <lineage>
        <taxon>Bacteria</taxon>
        <taxon>Pseudomonadati</taxon>
        <taxon>Spirochaetota</taxon>
        <taxon>Spirochaetia</taxon>
        <taxon>Spirochaetales</taxon>
        <taxon>Treponemataceae</taxon>
        <taxon>Treponema</taxon>
    </lineage>
</organism>
<dbReference type="InterPro" id="IPR008979">
    <property type="entry name" value="Galactose-bd-like_sf"/>
</dbReference>
<dbReference type="Pfam" id="PF00703">
    <property type="entry name" value="Glyco_hydro_2"/>
    <property type="match status" value="1"/>
</dbReference>
<feature type="domain" description="Glycoside hydrolase family 2 catalytic" evidence="7">
    <location>
        <begin position="296"/>
        <end position="582"/>
    </location>
</feature>
<evidence type="ECO:0000256" key="3">
    <source>
        <dbReference type="ARBA" id="ARBA00016205"/>
    </source>
</evidence>
<dbReference type="InterPro" id="IPR006102">
    <property type="entry name" value="Ig-like_GH2"/>
</dbReference>
<dbReference type="PRINTS" id="PR00132">
    <property type="entry name" value="GLHYDRLASE2"/>
</dbReference>
<dbReference type="SUPFAM" id="SSF49785">
    <property type="entry name" value="Galactose-binding domain-like"/>
    <property type="match status" value="1"/>
</dbReference>